<keyword evidence="4 5" id="KW-0472">Membrane</keyword>
<dbReference type="InParanoid" id="A0A2R5FJ54"/>
<evidence type="ECO:0000256" key="1">
    <source>
        <dbReference type="ARBA" id="ARBA00004141"/>
    </source>
</evidence>
<evidence type="ECO:0000313" key="7">
    <source>
        <dbReference type="Proteomes" id="UP000241890"/>
    </source>
</evidence>
<keyword evidence="7" id="KW-1185">Reference proteome</keyword>
<evidence type="ECO:0000256" key="2">
    <source>
        <dbReference type="ARBA" id="ARBA00022692"/>
    </source>
</evidence>
<evidence type="ECO:0000313" key="6">
    <source>
        <dbReference type="EMBL" id="GBG16233.1"/>
    </source>
</evidence>
<feature type="transmembrane region" description="Helical" evidence="5">
    <location>
        <begin position="94"/>
        <end position="113"/>
    </location>
</feature>
<keyword evidence="3 5" id="KW-1133">Transmembrane helix</keyword>
<dbReference type="Proteomes" id="UP000241890">
    <property type="component" value="Unassembled WGS sequence"/>
</dbReference>
<feature type="non-terminal residue" evidence="6">
    <location>
        <position position="126"/>
    </location>
</feature>
<dbReference type="OrthoDB" id="442352at2759"/>
<evidence type="ECO:0000256" key="4">
    <source>
        <dbReference type="ARBA" id="ARBA00023136"/>
    </source>
</evidence>
<name>A0A2R5FJ54_9STRA</name>
<gene>
    <name evidence="6" type="ORF">FCC1311_117082</name>
</gene>
<evidence type="ECO:0000256" key="5">
    <source>
        <dbReference type="SAM" id="Phobius"/>
    </source>
</evidence>
<dbReference type="GO" id="GO:0005886">
    <property type="term" value="C:plasma membrane"/>
    <property type="evidence" value="ECO:0007669"/>
    <property type="project" value="TreeGrafter"/>
</dbReference>
<feature type="non-terminal residue" evidence="6">
    <location>
        <position position="1"/>
    </location>
</feature>
<sequence length="126" mass="14057">TGYVGVLTAVYFATFLLSMVLSNNSAAVLMFDIAITAAQNSCADGDDGQSLCVQQMVFTLMLSASSSFSTSYGYQTNMMVLNVGNYVFLDFLRFGFPMQFWQMIFSLIFVYFLEQWYLSLVITLAA</sequence>
<dbReference type="EMBL" id="BEYU01001520">
    <property type="protein sequence ID" value="GBG16233.1"/>
    <property type="molecule type" value="Genomic_DNA"/>
</dbReference>
<comment type="subcellular location">
    <subcellularLocation>
        <location evidence="1">Membrane</location>
        <topology evidence="1">Multi-pass membrane protein</topology>
    </subcellularLocation>
</comment>
<accession>A0A2R5FJ54</accession>
<organism evidence="6 7">
    <name type="scientific">Hondaea fermentalgiana</name>
    <dbReference type="NCBI Taxonomy" id="2315210"/>
    <lineage>
        <taxon>Eukaryota</taxon>
        <taxon>Sar</taxon>
        <taxon>Stramenopiles</taxon>
        <taxon>Bigyra</taxon>
        <taxon>Labyrinthulomycetes</taxon>
        <taxon>Thraustochytrida</taxon>
        <taxon>Thraustochytriidae</taxon>
        <taxon>Hondaea</taxon>
    </lineage>
</organism>
<evidence type="ECO:0000256" key="3">
    <source>
        <dbReference type="ARBA" id="ARBA00022989"/>
    </source>
</evidence>
<comment type="caution">
    <text evidence="6">The sequence shown here is derived from an EMBL/GenBank/DDBJ whole genome shotgun (WGS) entry which is preliminary data.</text>
</comment>
<proteinExistence type="predicted"/>
<dbReference type="PANTHER" id="PTHR43652">
    <property type="entry name" value="BASIC AMINO ACID ANTIPORTER YFCC-RELATED"/>
    <property type="match status" value="1"/>
</dbReference>
<reference evidence="6 7" key="1">
    <citation type="submission" date="2017-12" db="EMBL/GenBank/DDBJ databases">
        <title>Sequencing, de novo assembly and annotation of complete genome of a new Thraustochytrid species, strain FCC1311.</title>
        <authorList>
            <person name="Sedici K."/>
            <person name="Godart F."/>
            <person name="Aiese Cigliano R."/>
            <person name="Sanseverino W."/>
            <person name="Barakat M."/>
            <person name="Ortet P."/>
            <person name="Marechal E."/>
            <person name="Cagnac O."/>
            <person name="Amato A."/>
        </authorList>
    </citation>
    <scope>NUCLEOTIDE SEQUENCE [LARGE SCALE GENOMIC DNA]</scope>
</reference>
<keyword evidence="2 5" id="KW-0812">Transmembrane</keyword>
<dbReference type="PANTHER" id="PTHR43652:SF2">
    <property type="entry name" value="BASIC AMINO ACID ANTIPORTER YFCC-RELATED"/>
    <property type="match status" value="1"/>
</dbReference>
<protein>
    <submittedName>
        <fullName evidence="6">Sodium/sulfate symporter, putative</fullName>
    </submittedName>
</protein>
<dbReference type="AlphaFoldDB" id="A0A2R5FJ54"/>
<dbReference type="InterPro" id="IPR051679">
    <property type="entry name" value="DASS-Related_Transporters"/>
</dbReference>